<feature type="compositionally biased region" description="Polar residues" evidence="1">
    <location>
        <begin position="1140"/>
        <end position="1154"/>
    </location>
</feature>
<accession>A0AAJ7SDR8</accession>
<dbReference type="CDD" id="cd00198">
    <property type="entry name" value="vWFA"/>
    <property type="match status" value="1"/>
</dbReference>
<dbReference type="PANTHER" id="PTHR10166">
    <property type="entry name" value="VOLTAGE-DEPENDENT CALCIUM CHANNEL SUBUNIT ALPHA-2/DELTA-RELATED"/>
    <property type="match status" value="1"/>
</dbReference>
<evidence type="ECO:0000259" key="3">
    <source>
        <dbReference type="PROSITE" id="PS50234"/>
    </source>
</evidence>
<dbReference type="GO" id="GO:0005245">
    <property type="term" value="F:voltage-gated calcium channel activity"/>
    <property type="evidence" value="ECO:0007669"/>
    <property type="project" value="TreeGrafter"/>
</dbReference>
<reference evidence="5" key="1">
    <citation type="submission" date="2025-08" db="UniProtKB">
        <authorList>
            <consortium name="RefSeq"/>
        </authorList>
    </citation>
    <scope>IDENTIFICATION</scope>
</reference>
<name>A0AAJ7SDR8_9ACAR</name>
<feature type="compositionally biased region" description="Low complexity" evidence="1">
    <location>
        <begin position="1159"/>
        <end position="1179"/>
    </location>
</feature>
<evidence type="ECO:0000313" key="5">
    <source>
        <dbReference type="RefSeq" id="XP_028966725.1"/>
    </source>
</evidence>
<dbReference type="Proteomes" id="UP000694867">
    <property type="component" value="Unplaced"/>
</dbReference>
<dbReference type="InterPro" id="IPR029151">
    <property type="entry name" value="Sensor-like_sf"/>
</dbReference>
<protein>
    <submittedName>
        <fullName evidence="5">VWFA and cache domain-containing protein 1</fullName>
    </submittedName>
</protein>
<organism evidence="4 5">
    <name type="scientific">Galendromus occidentalis</name>
    <name type="common">western predatory mite</name>
    <dbReference type="NCBI Taxonomy" id="34638"/>
    <lineage>
        <taxon>Eukaryota</taxon>
        <taxon>Metazoa</taxon>
        <taxon>Ecdysozoa</taxon>
        <taxon>Arthropoda</taxon>
        <taxon>Chelicerata</taxon>
        <taxon>Arachnida</taxon>
        <taxon>Acari</taxon>
        <taxon>Parasitiformes</taxon>
        <taxon>Mesostigmata</taxon>
        <taxon>Gamasina</taxon>
        <taxon>Phytoseioidea</taxon>
        <taxon>Phytoseiidae</taxon>
        <taxon>Typhlodrominae</taxon>
        <taxon>Galendromus</taxon>
    </lineage>
</organism>
<dbReference type="Gene3D" id="3.40.50.410">
    <property type="entry name" value="von Willebrand factor, type A domain"/>
    <property type="match status" value="1"/>
</dbReference>
<dbReference type="InterPro" id="IPR051173">
    <property type="entry name" value="Ca_channel_alpha-2/delta"/>
</dbReference>
<dbReference type="KEGG" id="goe:100909158"/>
<dbReference type="GO" id="GO:0005891">
    <property type="term" value="C:voltage-gated calcium channel complex"/>
    <property type="evidence" value="ECO:0007669"/>
    <property type="project" value="TreeGrafter"/>
</dbReference>
<feature type="chain" id="PRO_5042493739" evidence="2">
    <location>
        <begin position="22"/>
        <end position="1250"/>
    </location>
</feature>
<sequence length="1250" mass="138471">MLKQILCALVVFVFKNSVVSPDPNEGRASLLSQHLKRMSQSHLKLADIQANLDRLSFAPAPFDRDEIFARTFGSLKRKHRELYTVLANASQEIHDLMHQTAIDVNLPPQFCCDMDTWLKMDPIFGAEIAPNTTCSPSREAEPFHDLRPVFNRIATAIPAAKWQFLITQKTHIEFPAQVGSYCGDITRHRSAYARAVRPRTKNIVVLLDHGGATGQQQLTVGKAIARFFVQSLSPQDRIAVIAVADTWSAPRDCHILEAATDETVHRVLDFIERLKPVSNNTNHREGFAQAFEYLRRTRSPSEDGLADALIAFISVGKLSHLNDRKDILNFVNLRRRELKSYRVIINTYMLGDPKKSIVFAQDYLKAIAETAVDPQSSRGGRAYVVNSTDMLMSTAGQFVEAFLPSEVFPPLNYSTPWFEPITRQLMVTVALPIRLRGMNSIPDGVLGVDLPLQYFVEDFQLPEQTPDRFAFMVNTDTGHVMSHPHFVPSKAVALEAAPPLISSLEPQLPPLMMYRKTRIDLFDAEPMQYSWRFIEGTPFSVFVAFKISGRYAVTLRSVIPLKEIAARNLIYHRLDLLPHIPKCLYGGQVSTMQGFGVFLSPTAFASPFSHLNSEETKQSVRDLTKFIFDRSNLMGNPGIVKQHIKEEIRLLAYLTKDWNLMAPQDFMVRRYVASSKGVVISQPATMVPKRFDPSTREWFVHAADLRDRTVITGPYLDVAGYGQIVTVSRAYVKQDNVIAVVAMDLNVGYLNKLITDLFPECDTRSTGWAETSCFLMDNKGYVVSHQTLVDPTILQHTAKTPIEEHHIAHKEPAIANEILSLKNFSKKSACVSPSDRSVQRTYDLRLSLANALPNLISGELSCKKYQISAVSHTNVFLGLVNRTCEGVHAFTPCGVNDRGCLNCKRMAQEDPECPCECSIGDNWGSDEMLCSSDSSPSADIRDLDLCPAWFRAQDTILPNFSSLQDTLLPCSEANCPAKSNPSECFELSSCSWCVANLARVPLDQPNCLPQSSCYGGILNGPSPYDSLVTLQILVSWAIRKVFGPVLAVMVVIGVVIGVAKFTCKTEDSPYSYPGRDQNMPLCLPSDLDVDQITNQTQSAGVQANLLLNSYGSAVAGLGSPYRYPGQSYRIRPTAPESDLGYSSTVTPSTETAPSRNLRRATSCSSGRASSPSECSSSTADVKKIPSVITTTAQIHFSEADLNKETSVKKDTVISESIKMKEEIENGADSEMLANTADLIENSAPLADLVC</sequence>
<feature type="signal peptide" evidence="2">
    <location>
        <begin position="1"/>
        <end position="21"/>
    </location>
</feature>
<dbReference type="PROSITE" id="PS50234">
    <property type="entry name" value="VWFA"/>
    <property type="match status" value="1"/>
</dbReference>
<evidence type="ECO:0000256" key="1">
    <source>
        <dbReference type="SAM" id="MobiDB-lite"/>
    </source>
</evidence>
<keyword evidence="2" id="KW-0732">Signal</keyword>
<dbReference type="PANTHER" id="PTHR10166:SF66">
    <property type="entry name" value="VWFA AND CACHE DOMAIN-CONTAINING PROTEIN CG16868"/>
    <property type="match status" value="1"/>
</dbReference>
<dbReference type="Gene3D" id="3.30.450.20">
    <property type="entry name" value="PAS domain"/>
    <property type="match status" value="2"/>
</dbReference>
<feature type="region of interest" description="Disordered" evidence="1">
    <location>
        <begin position="1132"/>
        <end position="1180"/>
    </location>
</feature>
<dbReference type="InterPro" id="IPR002035">
    <property type="entry name" value="VWF_A"/>
</dbReference>
<dbReference type="GeneID" id="100909158"/>
<dbReference type="SUPFAM" id="SSF103190">
    <property type="entry name" value="Sensory domain-like"/>
    <property type="match status" value="1"/>
</dbReference>
<evidence type="ECO:0000313" key="4">
    <source>
        <dbReference type="Proteomes" id="UP000694867"/>
    </source>
</evidence>
<keyword evidence="4" id="KW-1185">Reference proteome</keyword>
<evidence type="ECO:0000256" key="2">
    <source>
        <dbReference type="SAM" id="SignalP"/>
    </source>
</evidence>
<dbReference type="AlphaFoldDB" id="A0AAJ7SDR8"/>
<proteinExistence type="predicted"/>
<gene>
    <name evidence="5" type="primary">LOC100909158</name>
</gene>
<dbReference type="RefSeq" id="XP_028966725.1">
    <property type="nucleotide sequence ID" value="XM_029110892.1"/>
</dbReference>
<dbReference type="SUPFAM" id="SSF53300">
    <property type="entry name" value="vWA-like"/>
    <property type="match status" value="1"/>
</dbReference>
<feature type="domain" description="VWFA" evidence="3">
    <location>
        <begin position="202"/>
        <end position="402"/>
    </location>
</feature>
<dbReference type="InterPro" id="IPR036465">
    <property type="entry name" value="vWFA_dom_sf"/>
</dbReference>